<dbReference type="InterPro" id="IPR053150">
    <property type="entry name" value="Teicoplanin_resist-assoc"/>
</dbReference>
<sequence length="155" mass="17093">MFRRHPVLTAFTLAYLGLVAWITLGPQPLDDRAEGLLYRVLRVFGRHASTDWITYDRVEFAANIAMFVPVGLFLLLLFGRRQWWLAIVLGFLMTVAIELAQTGIPGRVSDIRDVVSNTSGATLGVLVGLVLTAGAARRIRRARARSSARAQTITG</sequence>
<keyword evidence="4" id="KW-1185">Reference proteome</keyword>
<evidence type="ECO:0000256" key="1">
    <source>
        <dbReference type="SAM" id="Phobius"/>
    </source>
</evidence>
<evidence type="ECO:0000313" key="4">
    <source>
        <dbReference type="Proteomes" id="UP000256486"/>
    </source>
</evidence>
<feature type="transmembrane region" description="Helical" evidence="1">
    <location>
        <begin position="120"/>
        <end position="139"/>
    </location>
</feature>
<feature type="transmembrane region" description="Helical" evidence="1">
    <location>
        <begin position="60"/>
        <end position="78"/>
    </location>
</feature>
<dbReference type="PANTHER" id="PTHR36834">
    <property type="entry name" value="MEMBRANE PROTEIN-RELATED"/>
    <property type="match status" value="1"/>
</dbReference>
<reference evidence="3 4" key="1">
    <citation type="submission" date="2017-04" db="EMBL/GenBank/DDBJ databases">
        <title>Comparative genome analysis of Subtercola boreus.</title>
        <authorList>
            <person name="Cho Y.-J."/>
            <person name="Cho A."/>
            <person name="Kim O.-S."/>
            <person name="Lee J.-I."/>
        </authorList>
    </citation>
    <scope>NUCLEOTIDE SEQUENCE [LARGE SCALE GENOMIC DNA]</scope>
    <source>
        <strain evidence="3 4">K300</strain>
    </source>
</reference>
<dbReference type="Proteomes" id="UP000256486">
    <property type="component" value="Unassembled WGS sequence"/>
</dbReference>
<accession>A0A3E0VJ04</accession>
<keyword evidence="1" id="KW-1133">Transmembrane helix</keyword>
<gene>
    <name evidence="3" type="ORF">B7R54_06060</name>
</gene>
<feature type="domain" description="VanZ-like" evidence="2">
    <location>
        <begin position="13"/>
        <end position="129"/>
    </location>
</feature>
<dbReference type="InterPro" id="IPR006976">
    <property type="entry name" value="VanZ-like"/>
</dbReference>
<dbReference type="EMBL" id="NBWZ01000001">
    <property type="protein sequence ID" value="RFA08837.1"/>
    <property type="molecule type" value="Genomic_DNA"/>
</dbReference>
<dbReference type="Pfam" id="PF04892">
    <property type="entry name" value="VanZ"/>
    <property type="match status" value="1"/>
</dbReference>
<evidence type="ECO:0000313" key="3">
    <source>
        <dbReference type="EMBL" id="RFA08837.1"/>
    </source>
</evidence>
<organism evidence="3 4">
    <name type="scientific">Subtercola boreus</name>
    <dbReference type="NCBI Taxonomy" id="120213"/>
    <lineage>
        <taxon>Bacteria</taxon>
        <taxon>Bacillati</taxon>
        <taxon>Actinomycetota</taxon>
        <taxon>Actinomycetes</taxon>
        <taxon>Micrococcales</taxon>
        <taxon>Microbacteriaceae</taxon>
        <taxon>Subtercola</taxon>
    </lineage>
</organism>
<dbReference type="OrthoDB" id="3787741at2"/>
<dbReference type="AlphaFoldDB" id="A0A3E0VJ04"/>
<dbReference type="RefSeq" id="WP_116414238.1">
    <property type="nucleotide sequence ID" value="NZ_NBWZ01000001.1"/>
</dbReference>
<comment type="caution">
    <text evidence="3">The sequence shown here is derived from an EMBL/GenBank/DDBJ whole genome shotgun (WGS) entry which is preliminary data.</text>
</comment>
<keyword evidence="1" id="KW-0472">Membrane</keyword>
<proteinExistence type="predicted"/>
<name>A0A3E0VJ04_9MICO</name>
<dbReference type="PANTHER" id="PTHR36834:SF1">
    <property type="entry name" value="INTEGRAL MEMBRANE PROTEIN"/>
    <property type="match status" value="1"/>
</dbReference>
<feature type="transmembrane region" description="Helical" evidence="1">
    <location>
        <begin position="83"/>
        <end position="100"/>
    </location>
</feature>
<protein>
    <submittedName>
        <fullName evidence="3">VanZ family protein</fullName>
    </submittedName>
</protein>
<keyword evidence="1" id="KW-0812">Transmembrane</keyword>
<evidence type="ECO:0000259" key="2">
    <source>
        <dbReference type="Pfam" id="PF04892"/>
    </source>
</evidence>
<feature type="transmembrane region" description="Helical" evidence="1">
    <location>
        <begin position="7"/>
        <end position="24"/>
    </location>
</feature>